<dbReference type="Gene3D" id="1.10.10.10">
    <property type="entry name" value="Winged helix-like DNA-binding domain superfamily/Winged helix DNA-binding domain"/>
    <property type="match status" value="1"/>
</dbReference>
<sequence length="933" mass="100458">MCPWGIRPRCDDAETPWGCRRTPEQVMPVLRDRHTERRALDQFVTDVRTGRSQALVVRGEAGVGKTALLGYLVDGAPGCRVERASGVQSEMEIAFAGLHQLCAPLLDDAERLPHPQRDALYTVFGMNGGSRPDRLLVGLAVLGLLAEGAREQPLICVIDDAQWLDQASAQALTFVARRLVAESVGLVFAARDTDEVAELDGLVQLPIAGLPDDDARELLRSTLPGPADNRVLDRIVAETRGNPLALLELPRGMTPAELSVGFGSPSPQALPRRIEESYRQRLSPLPVATRQLLLVAALDALGDPVLVLRAAEQLGIGLDAARPAVEAGLLEIGARVRFHHPLVRSAVYGAALPEERRRAHHALAQVLDPDTDPNRRAWHAGQAASGPDEDIAAELEHSAGRAQDCGGCAASAAFLERAAELSVDPGHRAQRLLAAAHATHQAGMSDAAERLLSLAQACPLNELQSAQVDLLHAQITLTTDRGGSAPSLLLKAAEQLTTLDARLARETYLDALMAAMLAGSLASGDGVRKTAEAARAAPPAPLPPRASDLLLDGLAIRFTDGYAAAMPMVKRALSAFRSPELSEEEALRWLWLASRTSAHVWDYETWKVLATRHVEMSRKSGALALLPFALSACIMAHIFAGELPAAASLTEELRSVTEATGGPRVRDPGLVLAAWQGLQAETLRQIDVMTEEVQRRGEGIGLTVIGWAKALLCNSLGHYDQALAAAKEAAEHPAVVGSAAWIVLIELIEASTRCSTPEPATDALHRLAETTRVSGTDWGLGIEARSRALLSGGPAAESSYREAIDRLGRTAIRGELGRSHLLYGEWLRRENRRVDARVQLRTAHDIFTEMGAAGFAQRAARELRATGETARKRTAETSSELTAQETQIVRLVRDGLTNAEIAARLFISPRTVAWHMQGIFGKLNVTSRRQLRL</sequence>
<dbReference type="InterPro" id="IPR016032">
    <property type="entry name" value="Sig_transdc_resp-reg_C-effctor"/>
</dbReference>
<name>A0ABW4F9I0_9PSEU</name>
<proteinExistence type="predicted"/>
<dbReference type="InterPro" id="IPR041664">
    <property type="entry name" value="AAA_16"/>
</dbReference>
<dbReference type="PRINTS" id="PR00038">
    <property type="entry name" value="HTHLUXR"/>
</dbReference>
<evidence type="ECO:0000313" key="5">
    <source>
        <dbReference type="Proteomes" id="UP001597114"/>
    </source>
</evidence>
<dbReference type="InterPro" id="IPR000792">
    <property type="entry name" value="Tscrpt_reg_LuxR_C"/>
</dbReference>
<dbReference type="EMBL" id="JBHUCO010000069">
    <property type="protein sequence ID" value="MFD1523650.1"/>
    <property type="molecule type" value="Genomic_DNA"/>
</dbReference>
<keyword evidence="2 4" id="KW-0067">ATP-binding</keyword>
<organism evidence="4 5">
    <name type="scientific">Pseudonocardia yunnanensis</name>
    <dbReference type="NCBI Taxonomy" id="58107"/>
    <lineage>
        <taxon>Bacteria</taxon>
        <taxon>Bacillati</taxon>
        <taxon>Actinomycetota</taxon>
        <taxon>Actinomycetes</taxon>
        <taxon>Pseudonocardiales</taxon>
        <taxon>Pseudonocardiaceae</taxon>
        <taxon>Pseudonocardia</taxon>
    </lineage>
</organism>
<dbReference type="InterPro" id="IPR036388">
    <property type="entry name" value="WH-like_DNA-bd_sf"/>
</dbReference>
<accession>A0ABW4F9I0</accession>
<dbReference type="Pfam" id="PF13191">
    <property type="entry name" value="AAA_16"/>
    <property type="match status" value="1"/>
</dbReference>
<dbReference type="PROSITE" id="PS50043">
    <property type="entry name" value="HTH_LUXR_2"/>
    <property type="match status" value="1"/>
</dbReference>
<evidence type="ECO:0000256" key="2">
    <source>
        <dbReference type="ARBA" id="ARBA00022840"/>
    </source>
</evidence>
<dbReference type="PANTHER" id="PTHR16305:SF35">
    <property type="entry name" value="TRANSCRIPTIONAL ACTIVATOR DOMAIN"/>
    <property type="match status" value="1"/>
</dbReference>
<evidence type="ECO:0000313" key="4">
    <source>
        <dbReference type="EMBL" id="MFD1523650.1"/>
    </source>
</evidence>
<dbReference type="Pfam" id="PF00196">
    <property type="entry name" value="GerE"/>
    <property type="match status" value="1"/>
</dbReference>
<keyword evidence="5" id="KW-1185">Reference proteome</keyword>
<dbReference type="GO" id="GO:0005524">
    <property type="term" value="F:ATP binding"/>
    <property type="evidence" value="ECO:0007669"/>
    <property type="project" value="UniProtKB-KW"/>
</dbReference>
<protein>
    <submittedName>
        <fullName evidence="4">ATP-binding protein</fullName>
    </submittedName>
</protein>
<dbReference type="RefSeq" id="WP_379659427.1">
    <property type="nucleotide sequence ID" value="NZ_BAAAUS010000019.1"/>
</dbReference>
<evidence type="ECO:0000256" key="1">
    <source>
        <dbReference type="ARBA" id="ARBA00022741"/>
    </source>
</evidence>
<evidence type="ECO:0000259" key="3">
    <source>
        <dbReference type="PROSITE" id="PS50043"/>
    </source>
</evidence>
<keyword evidence="1" id="KW-0547">Nucleotide-binding</keyword>
<reference evidence="5" key="1">
    <citation type="journal article" date="2019" name="Int. J. Syst. Evol. Microbiol.">
        <title>The Global Catalogue of Microorganisms (GCM) 10K type strain sequencing project: providing services to taxonomists for standard genome sequencing and annotation.</title>
        <authorList>
            <consortium name="The Broad Institute Genomics Platform"/>
            <consortium name="The Broad Institute Genome Sequencing Center for Infectious Disease"/>
            <person name="Wu L."/>
            <person name="Ma J."/>
        </authorList>
    </citation>
    <scope>NUCLEOTIDE SEQUENCE [LARGE SCALE GENOMIC DNA]</scope>
    <source>
        <strain evidence="5">CCM 7043</strain>
    </source>
</reference>
<dbReference type="InterPro" id="IPR027417">
    <property type="entry name" value="P-loop_NTPase"/>
</dbReference>
<dbReference type="PANTHER" id="PTHR16305">
    <property type="entry name" value="TESTICULAR SOLUBLE ADENYLYL CYCLASE"/>
    <property type="match status" value="1"/>
</dbReference>
<dbReference type="SUPFAM" id="SSF52540">
    <property type="entry name" value="P-loop containing nucleoside triphosphate hydrolases"/>
    <property type="match status" value="1"/>
</dbReference>
<gene>
    <name evidence="4" type="ORF">ACFSJD_39630</name>
</gene>
<comment type="caution">
    <text evidence="4">The sequence shown here is derived from an EMBL/GenBank/DDBJ whole genome shotgun (WGS) entry which is preliminary data.</text>
</comment>
<feature type="domain" description="HTH luxR-type" evidence="3">
    <location>
        <begin position="874"/>
        <end position="933"/>
    </location>
</feature>
<dbReference type="SUPFAM" id="SSF46894">
    <property type="entry name" value="C-terminal effector domain of the bipartite response regulators"/>
    <property type="match status" value="1"/>
</dbReference>
<dbReference type="CDD" id="cd06170">
    <property type="entry name" value="LuxR_C_like"/>
    <property type="match status" value="1"/>
</dbReference>
<dbReference type="SMART" id="SM00421">
    <property type="entry name" value="HTH_LUXR"/>
    <property type="match status" value="1"/>
</dbReference>
<dbReference type="Proteomes" id="UP001597114">
    <property type="component" value="Unassembled WGS sequence"/>
</dbReference>